<dbReference type="EMBL" id="JBGBPQ010000025">
    <property type="protein sequence ID" value="KAL1499502.1"/>
    <property type="molecule type" value="Genomic_DNA"/>
</dbReference>
<sequence length="320" mass="34991">MLASALALTSAEPVALAGTHQTLSGTTAVWQIPPSPRALLFLAHGCNHRPTDFWPPGEACPLCAALPEEERITRHALHAGIALIAMAAADTDSRCWDFEQDGPAVKRALQMFVSAHAFESLPISALGASSGGAFVLQLPQLLPLHTVVSQIMAIPPSMLTTHSARPFPSTLFIHMKRDERTAALAKRCVRKLAQDGVQAAEIEHAPLRVEPRLFLRISGMDLPTATRLHQALQHAQLLDDDGFLLQDPRRSHWRSAVIANRSLWRQLPGVRPGEHDTLQPDESPVAEVLNVAWAMHEITSDHNRAILHWIVHGGHGKPEL</sequence>
<name>A0AB34IK60_PRYPA</name>
<proteinExistence type="predicted"/>
<dbReference type="PANTHER" id="PTHR35128:SF1">
    <property type="entry name" value="SECRETION-REGULATING GUANINE NUCLEOTIDE EXCHANGE FACTOR"/>
    <property type="match status" value="1"/>
</dbReference>
<reference evidence="1 2" key="1">
    <citation type="journal article" date="2024" name="Science">
        <title>Giant polyketide synthase enzymes in the biosynthesis of giant marine polyether toxins.</title>
        <authorList>
            <person name="Fallon T.R."/>
            <person name="Shende V.V."/>
            <person name="Wierzbicki I.H."/>
            <person name="Pendleton A.L."/>
            <person name="Watervoot N.F."/>
            <person name="Auber R.P."/>
            <person name="Gonzalez D.J."/>
            <person name="Wisecaver J.H."/>
            <person name="Moore B.S."/>
        </authorList>
    </citation>
    <scope>NUCLEOTIDE SEQUENCE [LARGE SCALE GENOMIC DNA]</scope>
    <source>
        <strain evidence="1 2">12B1</strain>
    </source>
</reference>
<dbReference type="Proteomes" id="UP001515480">
    <property type="component" value="Unassembled WGS sequence"/>
</dbReference>
<gene>
    <name evidence="1" type="ORF">AB1Y20_011705</name>
</gene>
<comment type="caution">
    <text evidence="1">The sequence shown here is derived from an EMBL/GenBank/DDBJ whole genome shotgun (WGS) entry which is preliminary data.</text>
</comment>
<keyword evidence="2" id="KW-1185">Reference proteome</keyword>
<dbReference type="Gene3D" id="3.40.50.1820">
    <property type="entry name" value="alpha/beta hydrolase"/>
    <property type="match status" value="1"/>
</dbReference>
<accession>A0AB34IK60</accession>
<organism evidence="1 2">
    <name type="scientific">Prymnesium parvum</name>
    <name type="common">Toxic golden alga</name>
    <dbReference type="NCBI Taxonomy" id="97485"/>
    <lineage>
        <taxon>Eukaryota</taxon>
        <taxon>Haptista</taxon>
        <taxon>Haptophyta</taxon>
        <taxon>Prymnesiophyceae</taxon>
        <taxon>Prymnesiales</taxon>
        <taxon>Prymnesiaceae</taxon>
        <taxon>Prymnesium</taxon>
    </lineage>
</organism>
<evidence type="ECO:0000313" key="1">
    <source>
        <dbReference type="EMBL" id="KAL1499502.1"/>
    </source>
</evidence>
<dbReference type="AlphaFoldDB" id="A0AB34IK60"/>
<dbReference type="InterPro" id="IPR029058">
    <property type="entry name" value="AB_hydrolase_fold"/>
</dbReference>
<dbReference type="PANTHER" id="PTHR35128">
    <property type="entry name" value="SECRETION-REGULATING GUANINE NUCLEOTIDE EXCHANGE FACTOR"/>
    <property type="match status" value="1"/>
</dbReference>
<evidence type="ECO:0000313" key="2">
    <source>
        <dbReference type="Proteomes" id="UP001515480"/>
    </source>
</evidence>
<protein>
    <submittedName>
        <fullName evidence="1">Uncharacterized protein</fullName>
    </submittedName>
</protein>
<dbReference type="SUPFAM" id="SSF53474">
    <property type="entry name" value="alpha/beta-Hydrolases"/>
    <property type="match status" value="1"/>
</dbReference>